<evidence type="ECO:0000313" key="3">
    <source>
        <dbReference type="Proteomes" id="UP000470186"/>
    </source>
</evidence>
<protein>
    <submittedName>
        <fullName evidence="2">Uncharacterized protein</fullName>
    </submittedName>
</protein>
<dbReference type="AlphaFoldDB" id="A0A7X1Y594"/>
<gene>
    <name evidence="2" type="ORF">GHO30_05350</name>
</gene>
<dbReference type="EMBL" id="WIVX01000016">
    <property type="protein sequence ID" value="MQU30834.1"/>
    <property type="molecule type" value="Genomic_DNA"/>
</dbReference>
<feature type="region of interest" description="Disordered" evidence="1">
    <location>
        <begin position="27"/>
        <end position="53"/>
    </location>
</feature>
<evidence type="ECO:0000256" key="1">
    <source>
        <dbReference type="SAM" id="MobiDB-lite"/>
    </source>
</evidence>
<sequence>MEKVIREHIPHSDNDILVSGIDREELEISRETPREPVKSFTSTIASSDDPSSG</sequence>
<organism evidence="2 3">
    <name type="scientific">Pseudomonas helleri</name>
    <dbReference type="NCBI Taxonomy" id="1608996"/>
    <lineage>
        <taxon>Bacteria</taxon>
        <taxon>Pseudomonadati</taxon>
        <taxon>Pseudomonadota</taxon>
        <taxon>Gammaproteobacteria</taxon>
        <taxon>Pseudomonadales</taxon>
        <taxon>Pseudomonadaceae</taxon>
        <taxon>Pseudomonas</taxon>
    </lineage>
</organism>
<dbReference type="RefSeq" id="WP_153350824.1">
    <property type="nucleotide sequence ID" value="NZ_JBQDSB010000017.1"/>
</dbReference>
<reference evidence="2 3" key="1">
    <citation type="submission" date="2019-10" db="EMBL/GenBank/DDBJ databases">
        <title>Evaluation of single-gene subtyping targets for Pseudomonas.</title>
        <authorList>
            <person name="Reichler S.J."/>
            <person name="Orsi R.H."/>
            <person name="Wiedmann M."/>
            <person name="Martin N.H."/>
            <person name="Murphy S.I."/>
        </authorList>
    </citation>
    <scope>NUCLEOTIDE SEQUENCE [LARGE SCALE GENOMIC DNA]</scope>
    <source>
        <strain evidence="2 3">FSL R10-2107</strain>
    </source>
</reference>
<comment type="caution">
    <text evidence="2">The sequence shown here is derived from an EMBL/GenBank/DDBJ whole genome shotgun (WGS) entry which is preliminary data.</text>
</comment>
<evidence type="ECO:0000313" key="2">
    <source>
        <dbReference type="EMBL" id="MQU30834.1"/>
    </source>
</evidence>
<feature type="compositionally biased region" description="Basic and acidic residues" evidence="1">
    <location>
        <begin position="27"/>
        <end position="37"/>
    </location>
</feature>
<proteinExistence type="predicted"/>
<dbReference type="Proteomes" id="UP000470186">
    <property type="component" value="Unassembled WGS sequence"/>
</dbReference>
<keyword evidence="3" id="KW-1185">Reference proteome</keyword>
<name>A0A7X1Y594_9PSED</name>
<feature type="compositionally biased region" description="Polar residues" evidence="1">
    <location>
        <begin position="39"/>
        <end position="53"/>
    </location>
</feature>
<accession>A0A7X1Y594</accession>